<dbReference type="Proteomes" id="UP001446871">
    <property type="component" value="Unassembled WGS sequence"/>
</dbReference>
<name>A0ABR1U8Q3_9PEZI</name>
<dbReference type="Pfam" id="PF05978">
    <property type="entry name" value="UNC-93"/>
    <property type="match status" value="1"/>
</dbReference>
<feature type="transmembrane region" description="Helical" evidence="5">
    <location>
        <begin position="71"/>
        <end position="92"/>
    </location>
</feature>
<feature type="transmembrane region" description="Helical" evidence="5">
    <location>
        <begin position="288"/>
        <end position="309"/>
    </location>
</feature>
<dbReference type="InterPro" id="IPR010291">
    <property type="entry name" value="Ion_channel_UNC-93"/>
</dbReference>
<dbReference type="Gene3D" id="1.20.1250.20">
    <property type="entry name" value="MFS general substrate transporter like domains"/>
    <property type="match status" value="1"/>
</dbReference>
<feature type="transmembrane region" description="Helical" evidence="5">
    <location>
        <begin position="167"/>
        <end position="186"/>
    </location>
</feature>
<feature type="transmembrane region" description="Helical" evidence="5">
    <location>
        <begin position="198"/>
        <end position="220"/>
    </location>
</feature>
<sequence>MASVKGEVNDAPATAVSRSITPTAADGTPVKRVWYHTTLFNAFVIGGVGFLAPGLWNAMNALGAGGAQEPYLVYAANALVFGIMGFLCLFGAPIANRIGLSWTLFLGAVGYPIYSAGLYTNNRYGNEWFVLVGAVACGFSAGLFWVSEGAVALGYPEPGKRGSYMNIWLWFRTGGPLLGGAIVLALNNDASTKSKGKVGYEVYLIFVALQCVAAPLALALSPPEKVQRADGSRVIIKAEKSVLAECRALWRVCQRRDVLLLLPVFWAAYFNQYAGSFQTYYFGIRARALIGFVSNFGTLLSSQLVSALLDYKRLPVKRRIVYGYWYVVLVHIVAWVYGWVIQEKYTRHPPAYDWEDAGFTEGFFVLVLWDFARQALQNWLYYLVANKADDISELTRFSGVLRGQESFSQAIAFGLNTKKWVGGRVPLAVNTMLLGRFSFFPVLLTLIFLFLAISLTLSPKANMLQGLAAYPTWMVVREHVPVETAKVAVDDLTESRGEDVERGLGTEVIVDNGEKTKFAMGKTGGDAAM</sequence>
<dbReference type="InterPro" id="IPR036259">
    <property type="entry name" value="MFS_trans_sf"/>
</dbReference>
<dbReference type="SUPFAM" id="SSF103473">
    <property type="entry name" value="MFS general substrate transporter"/>
    <property type="match status" value="1"/>
</dbReference>
<evidence type="ECO:0000256" key="2">
    <source>
        <dbReference type="ARBA" id="ARBA00022692"/>
    </source>
</evidence>
<evidence type="ECO:0000313" key="6">
    <source>
        <dbReference type="EMBL" id="KAK8054319.1"/>
    </source>
</evidence>
<accession>A0ABR1U8Q3</accession>
<keyword evidence="4 5" id="KW-0472">Membrane</keyword>
<feature type="transmembrane region" description="Helical" evidence="5">
    <location>
        <begin position="321"/>
        <end position="340"/>
    </location>
</feature>
<reference evidence="6 7" key="1">
    <citation type="submission" date="2023-01" db="EMBL/GenBank/DDBJ databases">
        <title>Analysis of 21 Apiospora genomes using comparative genomics revels a genus with tremendous synthesis potential of carbohydrate active enzymes and secondary metabolites.</title>
        <authorList>
            <person name="Sorensen T."/>
        </authorList>
    </citation>
    <scope>NUCLEOTIDE SEQUENCE [LARGE SCALE GENOMIC DNA]</scope>
    <source>
        <strain evidence="6 7">CBS 83171</strain>
    </source>
</reference>
<evidence type="ECO:0000256" key="3">
    <source>
        <dbReference type="ARBA" id="ARBA00022989"/>
    </source>
</evidence>
<feature type="transmembrane region" description="Helical" evidence="5">
    <location>
        <begin position="437"/>
        <end position="457"/>
    </location>
</feature>
<feature type="transmembrane region" description="Helical" evidence="5">
    <location>
        <begin position="128"/>
        <end position="147"/>
    </location>
</feature>
<dbReference type="PANTHER" id="PTHR23294:SF19">
    <property type="entry name" value="DUF895 DOMAIN MEMBRANE PROTEIN-RELATED"/>
    <property type="match status" value="1"/>
</dbReference>
<dbReference type="EMBL" id="JAQQWM010000008">
    <property type="protein sequence ID" value="KAK8054319.1"/>
    <property type="molecule type" value="Genomic_DNA"/>
</dbReference>
<evidence type="ECO:0000256" key="4">
    <source>
        <dbReference type="ARBA" id="ARBA00023136"/>
    </source>
</evidence>
<feature type="transmembrane region" description="Helical" evidence="5">
    <location>
        <begin position="39"/>
        <end position="59"/>
    </location>
</feature>
<evidence type="ECO:0000256" key="1">
    <source>
        <dbReference type="ARBA" id="ARBA00004141"/>
    </source>
</evidence>
<gene>
    <name evidence="6" type="ORF">PG996_013620</name>
</gene>
<proteinExistence type="predicted"/>
<comment type="caution">
    <text evidence="6">The sequence shown here is derived from an EMBL/GenBank/DDBJ whole genome shotgun (WGS) entry which is preliminary data.</text>
</comment>
<keyword evidence="7" id="KW-1185">Reference proteome</keyword>
<keyword evidence="2 5" id="KW-0812">Transmembrane</keyword>
<protein>
    <submittedName>
        <fullName evidence="6">Major facilitator superfamily domain-containing protein</fullName>
    </submittedName>
</protein>
<keyword evidence="3 5" id="KW-1133">Transmembrane helix</keyword>
<feature type="transmembrane region" description="Helical" evidence="5">
    <location>
        <begin position="98"/>
        <end position="116"/>
    </location>
</feature>
<dbReference type="InterPro" id="IPR051617">
    <property type="entry name" value="UNC-93-like_regulator"/>
</dbReference>
<organism evidence="6 7">
    <name type="scientific">Apiospora saccharicola</name>
    <dbReference type="NCBI Taxonomy" id="335842"/>
    <lineage>
        <taxon>Eukaryota</taxon>
        <taxon>Fungi</taxon>
        <taxon>Dikarya</taxon>
        <taxon>Ascomycota</taxon>
        <taxon>Pezizomycotina</taxon>
        <taxon>Sordariomycetes</taxon>
        <taxon>Xylariomycetidae</taxon>
        <taxon>Amphisphaeriales</taxon>
        <taxon>Apiosporaceae</taxon>
        <taxon>Apiospora</taxon>
    </lineage>
</organism>
<dbReference type="PANTHER" id="PTHR23294">
    <property type="entry name" value="ET TRANSLATION PRODUCT-RELATED"/>
    <property type="match status" value="1"/>
</dbReference>
<evidence type="ECO:0000313" key="7">
    <source>
        <dbReference type="Proteomes" id="UP001446871"/>
    </source>
</evidence>
<comment type="subcellular location">
    <subcellularLocation>
        <location evidence="1">Membrane</location>
        <topology evidence="1">Multi-pass membrane protein</topology>
    </subcellularLocation>
</comment>
<evidence type="ECO:0000256" key="5">
    <source>
        <dbReference type="SAM" id="Phobius"/>
    </source>
</evidence>